<keyword evidence="1" id="KW-0378">Hydrolase</keyword>
<evidence type="ECO:0000259" key="3">
    <source>
        <dbReference type="Pfam" id="PF01156"/>
    </source>
</evidence>
<reference evidence="4" key="1">
    <citation type="submission" date="2020-05" db="EMBL/GenBank/DDBJ databases">
        <authorList>
            <person name="Chiriac C."/>
            <person name="Salcher M."/>
            <person name="Ghai R."/>
            <person name="Kavagutti S V."/>
        </authorList>
    </citation>
    <scope>NUCLEOTIDE SEQUENCE</scope>
</reference>
<dbReference type="InterPro" id="IPR023186">
    <property type="entry name" value="IUNH"/>
</dbReference>
<feature type="domain" description="Inosine/uridine-preferring nucleoside hydrolase" evidence="3">
    <location>
        <begin position="6"/>
        <end position="302"/>
    </location>
</feature>
<dbReference type="EMBL" id="CAEZWZ010000032">
    <property type="protein sequence ID" value="CAB4668281.1"/>
    <property type="molecule type" value="Genomic_DNA"/>
</dbReference>
<dbReference type="GO" id="GO:0005829">
    <property type="term" value="C:cytosol"/>
    <property type="evidence" value="ECO:0007669"/>
    <property type="project" value="TreeGrafter"/>
</dbReference>
<dbReference type="GO" id="GO:0008477">
    <property type="term" value="F:purine nucleosidase activity"/>
    <property type="evidence" value="ECO:0007669"/>
    <property type="project" value="TreeGrafter"/>
</dbReference>
<accession>A0A6J6M2N7</accession>
<proteinExistence type="predicted"/>
<name>A0A6J6M2N7_9ZZZZ</name>
<keyword evidence="2" id="KW-0326">Glycosidase</keyword>
<dbReference type="Gene3D" id="3.90.245.10">
    <property type="entry name" value="Ribonucleoside hydrolase-like"/>
    <property type="match status" value="1"/>
</dbReference>
<gene>
    <name evidence="4" type="ORF">UFOPK2329_00343</name>
</gene>
<dbReference type="Pfam" id="PF01156">
    <property type="entry name" value="IU_nuc_hydro"/>
    <property type="match status" value="1"/>
</dbReference>
<dbReference type="InterPro" id="IPR036452">
    <property type="entry name" value="Ribo_hydro-like"/>
</dbReference>
<dbReference type="PANTHER" id="PTHR12304:SF4">
    <property type="entry name" value="URIDINE NUCLEOSIDASE"/>
    <property type="match status" value="1"/>
</dbReference>
<protein>
    <submittedName>
        <fullName evidence="4">Unannotated protein</fullName>
    </submittedName>
</protein>
<dbReference type="PANTHER" id="PTHR12304">
    <property type="entry name" value="INOSINE-URIDINE PREFERRING NUCLEOSIDE HYDROLASE"/>
    <property type="match status" value="1"/>
</dbReference>
<organism evidence="4">
    <name type="scientific">freshwater metagenome</name>
    <dbReference type="NCBI Taxonomy" id="449393"/>
    <lineage>
        <taxon>unclassified sequences</taxon>
        <taxon>metagenomes</taxon>
        <taxon>ecological metagenomes</taxon>
    </lineage>
</organism>
<sequence>MNKRRIILDTDPGIDDALAFLLLAASPEISIEAITVTHGNTTVDKCAKNALQIAELCNLVNVPIARGASEPLVKTLSVAEETHGDGGLGYAVLPEPALKLSASPAVELIINLVHKYPGEITLLCIGPMTNLALAILRDPSIVPLIKDVVSMGGTIHAPGNATPSSEYNVFCDPHAFDVVIRAGITFTLVPLDVTYECLFQKRHMDRIQSKNPAVRKFIDDSTRFYMEFHDEYQSIDGCAINDPLAAALLIKPDLVEYVDYHVTVELKGDHNVAKTSADHFKAMGKAPNSKVAMKVDVEAFMDFFIERVNTL</sequence>
<evidence type="ECO:0000256" key="2">
    <source>
        <dbReference type="ARBA" id="ARBA00023295"/>
    </source>
</evidence>
<dbReference type="InterPro" id="IPR001910">
    <property type="entry name" value="Inosine/uridine_hydrolase_dom"/>
</dbReference>
<evidence type="ECO:0000256" key="1">
    <source>
        <dbReference type="ARBA" id="ARBA00022801"/>
    </source>
</evidence>
<evidence type="ECO:0000313" key="4">
    <source>
        <dbReference type="EMBL" id="CAB4668281.1"/>
    </source>
</evidence>
<dbReference type="AlphaFoldDB" id="A0A6J6M2N7"/>
<dbReference type="GO" id="GO:0006152">
    <property type="term" value="P:purine nucleoside catabolic process"/>
    <property type="evidence" value="ECO:0007669"/>
    <property type="project" value="TreeGrafter"/>
</dbReference>
<dbReference type="SUPFAM" id="SSF53590">
    <property type="entry name" value="Nucleoside hydrolase"/>
    <property type="match status" value="1"/>
</dbReference>